<dbReference type="Pfam" id="PF02909">
    <property type="entry name" value="TetR_C_1"/>
    <property type="match status" value="1"/>
</dbReference>
<dbReference type="PRINTS" id="PR00455">
    <property type="entry name" value="HTHTETR"/>
</dbReference>
<dbReference type="Proteomes" id="UP001500064">
    <property type="component" value="Unassembled WGS sequence"/>
</dbReference>
<accession>A0ABP4RDT7</accession>
<dbReference type="InterPro" id="IPR036271">
    <property type="entry name" value="Tet_transcr_reg_TetR-rel_C_sf"/>
</dbReference>
<proteinExistence type="predicted"/>
<comment type="caution">
    <text evidence="7">The sequence shown here is derived from an EMBL/GenBank/DDBJ whole genome shotgun (WGS) entry which is preliminary data.</text>
</comment>
<evidence type="ECO:0000256" key="1">
    <source>
        <dbReference type="ARBA" id="ARBA00022491"/>
    </source>
</evidence>
<dbReference type="InterPro" id="IPR001647">
    <property type="entry name" value="HTH_TetR"/>
</dbReference>
<keyword evidence="4" id="KW-0804">Transcription</keyword>
<dbReference type="PROSITE" id="PS01081">
    <property type="entry name" value="HTH_TETR_1"/>
    <property type="match status" value="1"/>
</dbReference>
<dbReference type="EMBL" id="BAAAMU010000038">
    <property type="protein sequence ID" value="GAA1647615.1"/>
    <property type="molecule type" value="Genomic_DNA"/>
</dbReference>
<evidence type="ECO:0000256" key="5">
    <source>
        <dbReference type="PROSITE-ProRule" id="PRU00335"/>
    </source>
</evidence>
<dbReference type="Pfam" id="PF00440">
    <property type="entry name" value="TetR_N"/>
    <property type="match status" value="1"/>
</dbReference>
<keyword evidence="3 5" id="KW-0238">DNA-binding</keyword>
<keyword evidence="8" id="KW-1185">Reference proteome</keyword>
<keyword evidence="2" id="KW-0805">Transcription regulation</keyword>
<evidence type="ECO:0000256" key="2">
    <source>
        <dbReference type="ARBA" id="ARBA00023015"/>
    </source>
</evidence>
<dbReference type="InterPro" id="IPR050109">
    <property type="entry name" value="HTH-type_TetR-like_transc_reg"/>
</dbReference>
<evidence type="ECO:0000256" key="4">
    <source>
        <dbReference type="ARBA" id="ARBA00023163"/>
    </source>
</evidence>
<evidence type="ECO:0000313" key="7">
    <source>
        <dbReference type="EMBL" id="GAA1647615.1"/>
    </source>
</evidence>
<dbReference type="InterPro" id="IPR004111">
    <property type="entry name" value="Repressor_TetR_C"/>
</dbReference>
<sequence length="224" mass="24838">MPRETLTREQIVRAAVELLDSKGIEGLSMRRLGNRLNSAATAVYWHVKSKDDLLVLAADAVWAEIELPDLDEVTWRTAATTMATDLYAMIVRHPWLVPAMSTHLLYGPGKARHDDHLLAVYQAAGFTGRDAEQAMKTVFTFVLGTALGVASEAAWKARLRRTGGDETEEVRSMVARATEIAMRFPRLRAHSADDEPAPTPDQDLEFGLRTILNGLRAELSDRQS</sequence>
<dbReference type="InterPro" id="IPR023772">
    <property type="entry name" value="DNA-bd_HTH_TetR-type_CS"/>
</dbReference>
<protein>
    <submittedName>
        <fullName evidence="7">TetR/AcrR family transcriptional regulator</fullName>
    </submittedName>
</protein>
<dbReference type="InterPro" id="IPR009057">
    <property type="entry name" value="Homeodomain-like_sf"/>
</dbReference>
<feature type="DNA-binding region" description="H-T-H motif" evidence="5">
    <location>
        <begin position="28"/>
        <end position="47"/>
    </location>
</feature>
<dbReference type="SUPFAM" id="SSF48498">
    <property type="entry name" value="Tetracyclin repressor-like, C-terminal domain"/>
    <property type="match status" value="1"/>
</dbReference>
<gene>
    <name evidence="7" type="ORF">GCM10009733_050930</name>
</gene>
<dbReference type="InterPro" id="IPR003012">
    <property type="entry name" value="Tet_transcr_reg_TetR"/>
</dbReference>
<evidence type="ECO:0000313" key="8">
    <source>
        <dbReference type="Proteomes" id="UP001500064"/>
    </source>
</evidence>
<dbReference type="PANTHER" id="PTHR30055">
    <property type="entry name" value="HTH-TYPE TRANSCRIPTIONAL REGULATOR RUTR"/>
    <property type="match status" value="1"/>
</dbReference>
<reference evidence="8" key="1">
    <citation type="journal article" date="2019" name="Int. J. Syst. Evol. Microbiol.">
        <title>The Global Catalogue of Microorganisms (GCM) 10K type strain sequencing project: providing services to taxonomists for standard genome sequencing and annotation.</title>
        <authorList>
            <consortium name="The Broad Institute Genomics Platform"/>
            <consortium name="The Broad Institute Genome Sequencing Center for Infectious Disease"/>
            <person name="Wu L."/>
            <person name="Ma J."/>
        </authorList>
    </citation>
    <scope>NUCLEOTIDE SEQUENCE [LARGE SCALE GENOMIC DNA]</scope>
    <source>
        <strain evidence="8">JCM 13929</strain>
    </source>
</reference>
<dbReference type="PROSITE" id="PS50977">
    <property type="entry name" value="HTH_TETR_2"/>
    <property type="match status" value="1"/>
</dbReference>
<dbReference type="Gene3D" id="1.10.10.60">
    <property type="entry name" value="Homeodomain-like"/>
    <property type="match status" value="1"/>
</dbReference>
<dbReference type="PANTHER" id="PTHR30055:SF151">
    <property type="entry name" value="TRANSCRIPTIONAL REGULATORY PROTEIN"/>
    <property type="match status" value="1"/>
</dbReference>
<dbReference type="SUPFAM" id="SSF46689">
    <property type="entry name" value="Homeodomain-like"/>
    <property type="match status" value="1"/>
</dbReference>
<dbReference type="RefSeq" id="WP_346108617.1">
    <property type="nucleotide sequence ID" value="NZ_BAAAMU010000038.1"/>
</dbReference>
<keyword evidence="1" id="KW-0678">Repressor</keyword>
<dbReference type="PRINTS" id="PR00400">
    <property type="entry name" value="TETREPRESSOR"/>
</dbReference>
<name>A0ABP4RDT7_9ACTN</name>
<dbReference type="Gene3D" id="1.10.357.10">
    <property type="entry name" value="Tetracycline Repressor, domain 2"/>
    <property type="match status" value="1"/>
</dbReference>
<evidence type="ECO:0000256" key="3">
    <source>
        <dbReference type="ARBA" id="ARBA00023125"/>
    </source>
</evidence>
<evidence type="ECO:0000259" key="6">
    <source>
        <dbReference type="PROSITE" id="PS50977"/>
    </source>
</evidence>
<organism evidence="7 8">
    <name type="scientific">Nonomuraea maheshkhaliensis</name>
    <dbReference type="NCBI Taxonomy" id="419590"/>
    <lineage>
        <taxon>Bacteria</taxon>
        <taxon>Bacillati</taxon>
        <taxon>Actinomycetota</taxon>
        <taxon>Actinomycetes</taxon>
        <taxon>Streptosporangiales</taxon>
        <taxon>Streptosporangiaceae</taxon>
        <taxon>Nonomuraea</taxon>
    </lineage>
</organism>
<feature type="domain" description="HTH tetR-type" evidence="6">
    <location>
        <begin position="5"/>
        <end position="65"/>
    </location>
</feature>